<reference evidence="4" key="1">
    <citation type="journal article" date="2021" name="mSystems">
        <title>Bacteria and Archaea Synergistically Convert Glycine Betaine to Biogenic Methane in the Formosa Cold Seep of the South China Sea.</title>
        <authorList>
            <person name="Li L."/>
            <person name="Zhang W."/>
            <person name="Zhang S."/>
            <person name="Song L."/>
            <person name="Sun Q."/>
            <person name="Zhang H."/>
            <person name="Xiang H."/>
            <person name="Dong X."/>
        </authorList>
    </citation>
    <scope>NUCLEOTIDE SEQUENCE</scope>
    <source>
        <strain evidence="4">ZWT</strain>
    </source>
</reference>
<dbReference type="EMBL" id="JAGSOJ010000005">
    <property type="protein sequence ID" value="MCM1992316.1"/>
    <property type="molecule type" value="Genomic_DNA"/>
</dbReference>
<dbReference type="InterPro" id="IPR019195">
    <property type="entry name" value="ABC_ATPase_put"/>
</dbReference>
<dbReference type="AlphaFoldDB" id="A0A9J6P7Q8"/>
<dbReference type="InterPro" id="IPR046833">
    <property type="entry name" value="ABC_N"/>
</dbReference>
<evidence type="ECO:0000313" key="4">
    <source>
        <dbReference type="EMBL" id="MCM1992316.1"/>
    </source>
</evidence>
<evidence type="ECO:0000259" key="3">
    <source>
        <dbReference type="Pfam" id="PF21117"/>
    </source>
</evidence>
<feature type="domain" description="ATPase of the ABC class C-terminal" evidence="1">
    <location>
        <begin position="173"/>
        <end position="442"/>
    </location>
</feature>
<sequence>MREYNDLKELLLKRLNGKGYKAYKELQGESFNLGFFQIKFDYVQGDPFASPSKIRIIVENNKHGFPGKYYKNKIREIAFKDYLTRVISNNIYSIYDRVSGSGKSGLIGIDRPGQEVIDRTSIKINENSIEARLEIGLPAFGRKIAGKEAADMILGYLPKIIEKSMNIKNINEGSLVKHIKLAEDQEYIREELKKNEYCAFIADNAVLPRESGISQRPMKEGAIKFVSPESMKITFNCPHRGEISGMGIKNGVTLIVGGGYHGKSTLLKALELGVYNHIANDGREFVIMDNSAAKVRAEDGRSVEKVNISAFINNLPNGKDTYKFESENASGSTSQSSNIIEALEIGAKTLLIDEDTSATNFMIRDHKMKMLIHKDKEPITPFIDRVKELNEKHGVSSILVIGSSGEYFQKADTVIMMDEYRAMDVTDKAKELFMKEEIFENEEEFNITCDRVIMKNSFPRMEGKSKIKSKGINKILINKEEIDLSSVEQIISGSQTNCITEIIKYSIKNLIDDRKNLKDVINEIYSVIENKGLDEVSSSKGHPGNLAIPRKNEIAAAFNRYRKLNVK</sequence>
<keyword evidence="5" id="KW-1185">Reference proteome</keyword>
<dbReference type="Proteomes" id="UP001056429">
    <property type="component" value="Unassembled WGS sequence"/>
</dbReference>
<dbReference type="PANTHER" id="PTHR38149:SF1">
    <property type="entry name" value="ATPASE"/>
    <property type="match status" value="1"/>
</dbReference>
<evidence type="ECO:0000259" key="2">
    <source>
        <dbReference type="Pfam" id="PF20446"/>
    </source>
</evidence>
<dbReference type="Pfam" id="PF21117">
    <property type="entry name" value="MRB1590_C"/>
    <property type="match status" value="1"/>
</dbReference>
<dbReference type="Pfam" id="PF09818">
    <property type="entry name" value="ABC_ATPase"/>
    <property type="match status" value="1"/>
</dbReference>
<protein>
    <submittedName>
        <fullName evidence="4">ABC-ATPase domain-containing protein</fullName>
    </submittedName>
</protein>
<dbReference type="SUPFAM" id="SSF52540">
    <property type="entry name" value="P-loop containing nucleoside triphosphate hydrolases"/>
    <property type="match status" value="1"/>
</dbReference>
<dbReference type="RefSeq" id="WP_250861473.1">
    <property type="nucleotide sequence ID" value="NZ_JAGSOJ010000005.1"/>
</dbReference>
<feature type="domain" description="ATPase of the ABC class N-terminal" evidence="2">
    <location>
        <begin position="11"/>
        <end position="166"/>
    </location>
</feature>
<dbReference type="InterPro" id="IPR046834">
    <property type="entry name" value="ABC_ATPase_C"/>
</dbReference>
<gene>
    <name evidence="4" type="ORF">KDK92_21540</name>
</gene>
<organism evidence="4 5">
    <name type="scientific">Oceanirhabdus seepicola</name>
    <dbReference type="NCBI Taxonomy" id="2828781"/>
    <lineage>
        <taxon>Bacteria</taxon>
        <taxon>Bacillati</taxon>
        <taxon>Bacillota</taxon>
        <taxon>Clostridia</taxon>
        <taxon>Eubacteriales</taxon>
        <taxon>Clostridiaceae</taxon>
        <taxon>Oceanirhabdus</taxon>
    </lineage>
</organism>
<name>A0A9J6P7Q8_9CLOT</name>
<reference evidence="4" key="2">
    <citation type="submission" date="2021-04" db="EMBL/GenBank/DDBJ databases">
        <authorList>
            <person name="Dong X."/>
        </authorList>
    </citation>
    <scope>NUCLEOTIDE SEQUENCE</scope>
    <source>
        <strain evidence="4">ZWT</strain>
    </source>
</reference>
<evidence type="ECO:0000259" key="1">
    <source>
        <dbReference type="Pfam" id="PF09818"/>
    </source>
</evidence>
<dbReference type="InterPro" id="IPR027417">
    <property type="entry name" value="P-loop_NTPase"/>
</dbReference>
<dbReference type="InterPro" id="IPR049069">
    <property type="entry name" value="MRB1590-like_C"/>
</dbReference>
<evidence type="ECO:0000313" key="5">
    <source>
        <dbReference type="Proteomes" id="UP001056429"/>
    </source>
</evidence>
<feature type="domain" description="MRB1590-like C-terminal" evidence="3">
    <location>
        <begin position="466"/>
        <end position="567"/>
    </location>
</feature>
<dbReference type="PANTHER" id="PTHR38149">
    <property type="entry name" value="ATPASE"/>
    <property type="match status" value="1"/>
</dbReference>
<comment type="caution">
    <text evidence="4">The sequence shown here is derived from an EMBL/GenBank/DDBJ whole genome shotgun (WGS) entry which is preliminary data.</text>
</comment>
<accession>A0A9J6P7Q8</accession>
<proteinExistence type="predicted"/>
<dbReference type="Pfam" id="PF20446">
    <property type="entry name" value="ABC_N"/>
    <property type="match status" value="1"/>
</dbReference>
<dbReference type="Gene3D" id="3.40.50.300">
    <property type="entry name" value="P-loop containing nucleotide triphosphate hydrolases"/>
    <property type="match status" value="1"/>
</dbReference>